<name>A0A6N3DID1_9FIRM</name>
<organism evidence="2">
    <name type="scientific">Intestinibacter bartlettii</name>
    <dbReference type="NCBI Taxonomy" id="261299"/>
    <lineage>
        <taxon>Bacteria</taxon>
        <taxon>Bacillati</taxon>
        <taxon>Bacillota</taxon>
        <taxon>Clostridia</taxon>
        <taxon>Peptostreptococcales</taxon>
        <taxon>Peptostreptococcaceae</taxon>
        <taxon>Intestinibacter</taxon>
    </lineage>
</organism>
<gene>
    <name evidence="2" type="ORF">IBLFYP30_02156</name>
</gene>
<reference evidence="2" key="1">
    <citation type="submission" date="2019-11" db="EMBL/GenBank/DDBJ databases">
        <authorList>
            <person name="Feng L."/>
        </authorList>
    </citation>
    <scope>NUCLEOTIDE SEQUENCE</scope>
    <source>
        <strain evidence="2">IbartlettiiLFYP30</strain>
    </source>
</reference>
<dbReference type="Pfam" id="PF13274">
    <property type="entry name" value="SocA_Panacea"/>
    <property type="match status" value="1"/>
</dbReference>
<dbReference type="EMBL" id="CACRUE010000033">
    <property type="protein sequence ID" value="VYU25527.1"/>
    <property type="molecule type" value="Genomic_DNA"/>
</dbReference>
<dbReference type="RefSeq" id="WP_024037019.1">
    <property type="nucleotide sequence ID" value="NZ_CACRUE010000033.1"/>
</dbReference>
<protein>
    <recommendedName>
        <fullName evidence="1">Antitoxin SocA-like Panacea domain-containing protein</fullName>
    </recommendedName>
</protein>
<evidence type="ECO:0000259" key="1">
    <source>
        <dbReference type="Pfam" id="PF13274"/>
    </source>
</evidence>
<dbReference type="AlphaFoldDB" id="A0A6N3DID1"/>
<evidence type="ECO:0000313" key="2">
    <source>
        <dbReference type="EMBL" id="VYU25527.1"/>
    </source>
</evidence>
<proteinExistence type="predicted"/>
<dbReference type="InterPro" id="IPR025272">
    <property type="entry name" value="SocA_Panacea"/>
</dbReference>
<feature type="domain" description="Antitoxin SocA-like Panacea" evidence="1">
    <location>
        <begin position="190"/>
        <end position="280"/>
    </location>
</feature>
<sequence length="334" mass="39242">MNKQNIAFCENCLDDTEYIIKNIPVTEKVRGHEIKYVKKETYCKECGGLVYVGEINDENLNTLYSAARKVEDLISIENIEEIMKKYDIGKRPLSKLLGWGDLTITRYLEGFLPNKEYSDKLKLILDDVEEMLSLLESNKGNISNVAYNKTMEAIKKLKSNEVCIDAEYSKLIRVSKYIISKMYDVTPLALQKLLYYSQAFYNMFTEKNLFEDDCEAWVYGPVYREVYDYYRDYKGRGISLDDDIRLDNYIEEQVVDSVIKYFGCYNTSILVSMTHLEKPWIFSRNGLDDNQASNKIIEKYLINSYFKEVKDKYNIINFVDIKDYSKDLFFKVIN</sequence>
<accession>A0A6N3DID1</accession>